<keyword evidence="1" id="KW-0812">Transmembrane</keyword>
<dbReference type="Proteomes" id="UP001362999">
    <property type="component" value="Unassembled WGS sequence"/>
</dbReference>
<sequence>MDILARGANSKDIDWSRELFLYCVAAEWFLYGMYVVLFCFCVKTLGRSRHRHRLVLFVAIVVIFTLCTLHWMLQLVNAGELLMFLEKLAHAKEAKEEYNVKSQRPELMDEYNRINIVMGAVYVTSNLIADAIFIWRCYCIWCFRKRIVAVPVVLLFSSGFLGYASIIACGREGYSEFLFINLLFPLAVIFSVSTNVVLMALAAGRIWWIARGARAIMGPVVVKQYRMVIAMILESGALYCTPGLLYLILFAIRPSATQVIFASLAQIVGIAPTIIVVRVGMGNAVESVESFCAISPSEFEQGEVLDIRAEVDGLDFWDQKLSSPSIV</sequence>
<reference evidence="2 3" key="1">
    <citation type="journal article" date="2024" name="J Genomics">
        <title>Draft genome sequencing and assembly of Favolaschia claudopus CIRM-BRFM 2984 isolated from oak limbs.</title>
        <authorList>
            <person name="Navarro D."/>
            <person name="Drula E."/>
            <person name="Chaduli D."/>
            <person name="Cazenave R."/>
            <person name="Ahrendt S."/>
            <person name="Wang J."/>
            <person name="Lipzen A."/>
            <person name="Daum C."/>
            <person name="Barry K."/>
            <person name="Grigoriev I.V."/>
            <person name="Favel A."/>
            <person name="Rosso M.N."/>
            <person name="Martin F."/>
        </authorList>
    </citation>
    <scope>NUCLEOTIDE SEQUENCE [LARGE SCALE GENOMIC DNA]</scope>
    <source>
        <strain evidence="2 3">CIRM-BRFM 2984</strain>
    </source>
</reference>
<keyword evidence="1" id="KW-0472">Membrane</keyword>
<name>A0AAV9ZY65_9AGAR</name>
<feature type="transmembrane region" description="Helical" evidence="1">
    <location>
        <begin position="228"/>
        <end position="252"/>
    </location>
</feature>
<evidence type="ECO:0000256" key="1">
    <source>
        <dbReference type="SAM" id="Phobius"/>
    </source>
</evidence>
<feature type="transmembrane region" description="Helical" evidence="1">
    <location>
        <begin position="258"/>
        <end position="277"/>
    </location>
</feature>
<comment type="caution">
    <text evidence="2">The sequence shown here is derived from an EMBL/GenBank/DDBJ whole genome shotgun (WGS) entry which is preliminary data.</text>
</comment>
<proteinExistence type="predicted"/>
<keyword evidence="1" id="KW-1133">Transmembrane helix</keyword>
<gene>
    <name evidence="2" type="ORF">R3P38DRAFT_3287981</name>
</gene>
<dbReference type="AlphaFoldDB" id="A0AAV9ZY65"/>
<evidence type="ECO:0000313" key="3">
    <source>
        <dbReference type="Proteomes" id="UP001362999"/>
    </source>
</evidence>
<feature type="transmembrane region" description="Helical" evidence="1">
    <location>
        <begin position="54"/>
        <end position="73"/>
    </location>
</feature>
<protein>
    <submittedName>
        <fullName evidence="2">Uncharacterized protein</fullName>
    </submittedName>
</protein>
<feature type="transmembrane region" description="Helical" evidence="1">
    <location>
        <begin position="114"/>
        <end position="135"/>
    </location>
</feature>
<feature type="transmembrane region" description="Helical" evidence="1">
    <location>
        <begin position="147"/>
        <end position="166"/>
    </location>
</feature>
<accession>A0AAV9ZY65</accession>
<feature type="transmembrane region" description="Helical" evidence="1">
    <location>
        <begin position="19"/>
        <end position="42"/>
    </location>
</feature>
<dbReference type="EMBL" id="JAWWNJ010000100">
    <property type="protein sequence ID" value="KAK6995988.1"/>
    <property type="molecule type" value="Genomic_DNA"/>
</dbReference>
<keyword evidence="3" id="KW-1185">Reference proteome</keyword>
<feature type="transmembrane region" description="Helical" evidence="1">
    <location>
        <begin position="178"/>
        <end position="208"/>
    </location>
</feature>
<organism evidence="2 3">
    <name type="scientific">Favolaschia claudopus</name>
    <dbReference type="NCBI Taxonomy" id="2862362"/>
    <lineage>
        <taxon>Eukaryota</taxon>
        <taxon>Fungi</taxon>
        <taxon>Dikarya</taxon>
        <taxon>Basidiomycota</taxon>
        <taxon>Agaricomycotina</taxon>
        <taxon>Agaricomycetes</taxon>
        <taxon>Agaricomycetidae</taxon>
        <taxon>Agaricales</taxon>
        <taxon>Marasmiineae</taxon>
        <taxon>Mycenaceae</taxon>
        <taxon>Favolaschia</taxon>
    </lineage>
</organism>
<evidence type="ECO:0000313" key="2">
    <source>
        <dbReference type="EMBL" id="KAK6995988.1"/>
    </source>
</evidence>